<keyword evidence="2" id="KW-1185">Reference proteome</keyword>
<dbReference type="OrthoDB" id="9554501at2"/>
<dbReference type="RefSeq" id="WP_146663683.1">
    <property type="nucleotide sequence ID" value="NZ_CP019791.1"/>
</dbReference>
<organism evidence="1 2">
    <name type="scientific">Anaerohalosphaera lusitana</name>
    <dbReference type="NCBI Taxonomy" id="1936003"/>
    <lineage>
        <taxon>Bacteria</taxon>
        <taxon>Pseudomonadati</taxon>
        <taxon>Planctomycetota</taxon>
        <taxon>Phycisphaerae</taxon>
        <taxon>Sedimentisphaerales</taxon>
        <taxon>Anaerohalosphaeraceae</taxon>
        <taxon>Anaerohalosphaera</taxon>
    </lineage>
</organism>
<proteinExistence type="predicted"/>
<evidence type="ECO:0000313" key="2">
    <source>
        <dbReference type="Proteomes" id="UP000189674"/>
    </source>
</evidence>
<dbReference type="AlphaFoldDB" id="A0A1U9NR14"/>
<dbReference type="EMBL" id="CP019791">
    <property type="protein sequence ID" value="AQT70060.1"/>
    <property type="molecule type" value="Genomic_DNA"/>
</dbReference>
<reference evidence="2" key="1">
    <citation type="submission" date="2017-02" db="EMBL/GenBank/DDBJ databases">
        <title>Comparative genomics and description of representatives of a novel lineage of planctomycetes thriving in anoxic sediments.</title>
        <authorList>
            <person name="Spring S."/>
            <person name="Bunk B."/>
            <person name="Sproer C."/>
        </authorList>
    </citation>
    <scope>NUCLEOTIDE SEQUENCE [LARGE SCALE GENOMIC DNA]</scope>
    <source>
        <strain evidence="2">ST-NAGAB-D1</strain>
    </source>
</reference>
<dbReference type="KEGG" id="alus:STSP2_03262"/>
<gene>
    <name evidence="1" type="ORF">STSP2_03262</name>
</gene>
<accession>A0A1U9NR14</accession>
<name>A0A1U9NR14_9BACT</name>
<evidence type="ECO:0000313" key="1">
    <source>
        <dbReference type="EMBL" id="AQT70060.1"/>
    </source>
</evidence>
<dbReference type="Proteomes" id="UP000189674">
    <property type="component" value="Chromosome"/>
</dbReference>
<protein>
    <submittedName>
        <fullName evidence="1">Uncharacterized protein</fullName>
    </submittedName>
</protein>
<dbReference type="STRING" id="1936003.STSP2_03262"/>
<sequence>MKMQAEYPARIDENGNLMRVRKAYDNGGKTLDRYTFTFEIYNSETGKWDVFTEGSNKSASKGDPSYQRIYCLSMSARPFSAQGVGQSGTCMEGKHLGKRVKFSELPEEVQRCVLQYMKS</sequence>